<evidence type="ECO:0000256" key="1">
    <source>
        <dbReference type="ARBA" id="ARBA00004138"/>
    </source>
</evidence>
<dbReference type="GO" id="GO:0005929">
    <property type="term" value="C:cilium"/>
    <property type="evidence" value="ECO:0007669"/>
    <property type="project" value="UniProtKB-SubCell"/>
</dbReference>
<evidence type="ECO:0000256" key="9">
    <source>
        <dbReference type="SAM" id="MobiDB-lite"/>
    </source>
</evidence>
<dbReference type="OrthoDB" id="1935234at2759"/>
<protein>
    <submittedName>
        <fullName evidence="10">Uncharacterized protein</fullName>
    </submittedName>
</protein>
<feature type="region of interest" description="Disordered" evidence="9">
    <location>
        <begin position="68"/>
        <end position="99"/>
    </location>
</feature>
<evidence type="ECO:0000313" key="11">
    <source>
        <dbReference type="Proteomes" id="UP000006643"/>
    </source>
</evidence>
<dbReference type="STRING" id="403677.D0NXE2"/>
<evidence type="ECO:0000256" key="6">
    <source>
        <dbReference type="ARBA" id="ARBA00023054"/>
    </source>
</evidence>
<dbReference type="VEuPathDB" id="FungiDB:PITG_17971"/>
<dbReference type="GO" id="GO:0005856">
    <property type="term" value="C:cytoskeleton"/>
    <property type="evidence" value="ECO:0007669"/>
    <property type="project" value="UniProtKB-SubCell"/>
</dbReference>
<keyword evidence="7" id="KW-0206">Cytoskeleton</keyword>
<dbReference type="PANTHER" id="PTHR14885:SF3">
    <property type="entry name" value="CILIA- AND FLAGELLA-ASSOCIATED PROTEIN 44"/>
    <property type="match status" value="1"/>
</dbReference>
<evidence type="ECO:0000256" key="2">
    <source>
        <dbReference type="ARBA" id="ARBA00004245"/>
    </source>
</evidence>
<gene>
    <name evidence="10" type="ORF">PITG_17971</name>
</gene>
<keyword evidence="4" id="KW-0853">WD repeat</keyword>
<feature type="compositionally biased region" description="Basic and acidic residues" evidence="9">
    <location>
        <begin position="68"/>
        <end position="85"/>
    </location>
</feature>
<dbReference type="KEGG" id="pif:PITG_17971"/>
<dbReference type="PANTHER" id="PTHR14885">
    <property type="entry name" value="CILIA- AND FLAGELLA-ASSOCIATED PROTEIN 43-RELATED"/>
    <property type="match status" value="1"/>
</dbReference>
<feature type="compositionally biased region" description="Polar residues" evidence="9">
    <location>
        <begin position="88"/>
        <end position="99"/>
    </location>
</feature>
<keyword evidence="6" id="KW-0175">Coiled coil</keyword>
<dbReference type="InParanoid" id="D0NXE2"/>
<comment type="subcellular location">
    <subcellularLocation>
        <location evidence="1">Cell projection</location>
        <location evidence="1">Cilium</location>
    </subcellularLocation>
    <subcellularLocation>
        <location evidence="2">Cytoplasm</location>
        <location evidence="2">Cytoskeleton</location>
    </subcellularLocation>
</comment>
<name>D0NXE2_PHYIT</name>
<evidence type="ECO:0000256" key="7">
    <source>
        <dbReference type="ARBA" id="ARBA00023212"/>
    </source>
</evidence>
<sequence length="157" mass="17755">MIKKRDLDEWARQEKAAQAEFLTLEEEDTCPSGCDLTLYKKVLALREKRADVDDAMGELNKAIEELRKAGERQTAKQRAIDKELAASEQDTQQLQSEKQSRFNQLDVMVPLSTRQLCCLEAPSPTQQNSTLPAQAAGCLVFTTERIESLQAENKKLR</sequence>
<dbReference type="GeneID" id="9463853"/>
<keyword evidence="11" id="KW-1185">Reference proteome</keyword>
<dbReference type="eggNOG" id="ENOG502QUZQ">
    <property type="taxonomic scope" value="Eukaryota"/>
</dbReference>
<dbReference type="Proteomes" id="UP000006643">
    <property type="component" value="Unassembled WGS sequence"/>
</dbReference>
<dbReference type="EMBL" id="DS028182">
    <property type="protein sequence ID" value="EEY67742.1"/>
    <property type="molecule type" value="Genomic_DNA"/>
</dbReference>
<keyword evidence="8" id="KW-0966">Cell projection</keyword>
<evidence type="ECO:0000256" key="5">
    <source>
        <dbReference type="ARBA" id="ARBA00022737"/>
    </source>
</evidence>
<accession>D0NXE2</accession>
<evidence type="ECO:0000256" key="8">
    <source>
        <dbReference type="ARBA" id="ARBA00023273"/>
    </source>
</evidence>
<reference evidence="11" key="1">
    <citation type="journal article" date="2009" name="Nature">
        <title>Genome sequence and analysis of the Irish potato famine pathogen Phytophthora infestans.</title>
        <authorList>
            <consortium name="The Broad Institute Genome Sequencing Platform"/>
            <person name="Haas B.J."/>
            <person name="Kamoun S."/>
            <person name="Zody M.C."/>
            <person name="Jiang R.H."/>
            <person name="Handsaker R.E."/>
            <person name="Cano L.M."/>
            <person name="Grabherr M."/>
            <person name="Kodira C.D."/>
            <person name="Raffaele S."/>
            <person name="Torto-Alalibo T."/>
            <person name="Bozkurt T.O."/>
            <person name="Ah-Fong A.M."/>
            <person name="Alvarado L."/>
            <person name="Anderson V.L."/>
            <person name="Armstrong M.R."/>
            <person name="Avrova A."/>
            <person name="Baxter L."/>
            <person name="Beynon J."/>
            <person name="Boevink P.C."/>
            <person name="Bollmann S.R."/>
            <person name="Bos J.I."/>
            <person name="Bulone V."/>
            <person name="Cai G."/>
            <person name="Cakir C."/>
            <person name="Carrington J.C."/>
            <person name="Chawner M."/>
            <person name="Conti L."/>
            <person name="Costanzo S."/>
            <person name="Ewan R."/>
            <person name="Fahlgren N."/>
            <person name="Fischbach M.A."/>
            <person name="Fugelstad J."/>
            <person name="Gilroy E.M."/>
            <person name="Gnerre S."/>
            <person name="Green P.J."/>
            <person name="Grenville-Briggs L.J."/>
            <person name="Griffith J."/>
            <person name="Grunwald N.J."/>
            <person name="Horn K."/>
            <person name="Horner N.R."/>
            <person name="Hu C.H."/>
            <person name="Huitema E."/>
            <person name="Jeong D.H."/>
            <person name="Jones A.M."/>
            <person name="Jones J.D."/>
            <person name="Jones R.W."/>
            <person name="Karlsson E.K."/>
            <person name="Kunjeti S.G."/>
            <person name="Lamour K."/>
            <person name="Liu Z."/>
            <person name="Ma L."/>
            <person name="Maclean D."/>
            <person name="Chibucos M.C."/>
            <person name="McDonald H."/>
            <person name="McWalters J."/>
            <person name="Meijer H.J."/>
            <person name="Morgan W."/>
            <person name="Morris P.F."/>
            <person name="Munro C.A."/>
            <person name="O'Neill K."/>
            <person name="Ospina-Giraldo M."/>
            <person name="Pinzon A."/>
            <person name="Pritchard L."/>
            <person name="Ramsahoye B."/>
            <person name="Ren Q."/>
            <person name="Restrepo S."/>
            <person name="Roy S."/>
            <person name="Sadanandom A."/>
            <person name="Savidor A."/>
            <person name="Schornack S."/>
            <person name="Schwartz D.C."/>
            <person name="Schumann U.D."/>
            <person name="Schwessinger B."/>
            <person name="Seyer L."/>
            <person name="Sharpe T."/>
            <person name="Silvar C."/>
            <person name="Song J."/>
            <person name="Studholme D.J."/>
            <person name="Sykes S."/>
            <person name="Thines M."/>
            <person name="van de Vondervoort P.J."/>
            <person name="Phuntumart V."/>
            <person name="Wawra S."/>
            <person name="Weide R."/>
            <person name="Win J."/>
            <person name="Young C."/>
            <person name="Zhou S."/>
            <person name="Fry W."/>
            <person name="Meyers B.C."/>
            <person name="van West P."/>
            <person name="Ristaino J."/>
            <person name="Govers F."/>
            <person name="Birch P.R."/>
            <person name="Whisson S.C."/>
            <person name="Judelson H.S."/>
            <person name="Nusbaum C."/>
        </authorList>
    </citation>
    <scope>NUCLEOTIDE SEQUENCE [LARGE SCALE GENOMIC DNA]</scope>
    <source>
        <strain evidence="11">T30-4</strain>
    </source>
</reference>
<evidence type="ECO:0000256" key="3">
    <source>
        <dbReference type="ARBA" id="ARBA00022490"/>
    </source>
</evidence>
<organism evidence="10 11">
    <name type="scientific">Phytophthora infestans (strain T30-4)</name>
    <name type="common">Potato late blight agent</name>
    <dbReference type="NCBI Taxonomy" id="403677"/>
    <lineage>
        <taxon>Eukaryota</taxon>
        <taxon>Sar</taxon>
        <taxon>Stramenopiles</taxon>
        <taxon>Oomycota</taxon>
        <taxon>Peronosporomycetes</taxon>
        <taxon>Peronosporales</taxon>
        <taxon>Peronosporaceae</taxon>
        <taxon>Phytophthora</taxon>
    </lineage>
</organism>
<proteinExistence type="predicted"/>
<dbReference type="AlphaFoldDB" id="D0NXE2"/>
<evidence type="ECO:0000313" key="10">
    <source>
        <dbReference type="EMBL" id="EEY67742.1"/>
    </source>
</evidence>
<dbReference type="RefSeq" id="XP_002997904.1">
    <property type="nucleotide sequence ID" value="XM_002997858.1"/>
</dbReference>
<evidence type="ECO:0000256" key="4">
    <source>
        <dbReference type="ARBA" id="ARBA00022574"/>
    </source>
</evidence>
<keyword evidence="3" id="KW-0963">Cytoplasm</keyword>
<keyword evidence="5" id="KW-0677">Repeat</keyword>
<dbReference type="HOGENOM" id="CLU_1681370_0_0_1"/>